<name>Q1DBJ7_MYXXD</name>
<dbReference type="STRING" id="246197.MXAN_1725"/>
<accession>Q1DBJ7</accession>
<proteinExistence type="predicted"/>
<dbReference type="KEGG" id="mxa:MXAN_1725"/>
<organism evidence="1 2">
    <name type="scientific">Myxococcus xanthus (strain DK1622)</name>
    <dbReference type="NCBI Taxonomy" id="246197"/>
    <lineage>
        <taxon>Bacteria</taxon>
        <taxon>Pseudomonadati</taxon>
        <taxon>Myxococcota</taxon>
        <taxon>Myxococcia</taxon>
        <taxon>Myxococcales</taxon>
        <taxon>Cystobacterineae</taxon>
        <taxon>Myxococcaceae</taxon>
        <taxon>Myxococcus</taxon>
    </lineage>
</organism>
<keyword evidence="2" id="KW-1185">Reference proteome</keyword>
<sequence length="83" mass="9322">MALRLARASVLIRIHAHDGGLHPVSRGVARTRSEVLSEELDFDCAEREAACRFKARYRLRNGTSEAEVIDAAFLGLRRREVCV</sequence>
<evidence type="ECO:0000313" key="1">
    <source>
        <dbReference type="EMBL" id="ABF90605.1"/>
    </source>
</evidence>
<reference evidence="1 2" key="1">
    <citation type="journal article" date="2006" name="Proc. Natl. Acad. Sci. U.S.A.">
        <title>Evolution of sensory complexity recorded in a myxobacterial genome.</title>
        <authorList>
            <person name="Goldman B.S."/>
            <person name="Nierman W.C."/>
            <person name="Kaiser D."/>
            <person name="Slater S.C."/>
            <person name="Durkin A.S."/>
            <person name="Eisen J.A."/>
            <person name="Ronning C.M."/>
            <person name="Barbazuk W.B."/>
            <person name="Blanchard M."/>
            <person name="Field C."/>
            <person name="Halling C."/>
            <person name="Hinkle G."/>
            <person name="Iartchuk O."/>
            <person name="Kim H.S."/>
            <person name="Mackenzie C."/>
            <person name="Madupu R."/>
            <person name="Miller N."/>
            <person name="Shvartsbeyn A."/>
            <person name="Sullivan S.A."/>
            <person name="Vaudin M."/>
            <person name="Wiegand R."/>
            <person name="Kaplan H.B."/>
        </authorList>
    </citation>
    <scope>NUCLEOTIDE SEQUENCE [LARGE SCALE GENOMIC DNA]</scope>
    <source>
        <strain evidence="2">DK1622</strain>
    </source>
</reference>
<protein>
    <submittedName>
        <fullName evidence="1">Uncharacterized protein</fullName>
    </submittedName>
</protein>
<dbReference type="HOGENOM" id="CLU_2539039_0_0_7"/>
<evidence type="ECO:0000313" key="2">
    <source>
        <dbReference type="Proteomes" id="UP000002402"/>
    </source>
</evidence>
<gene>
    <name evidence="1" type="ordered locus">MXAN_1725</name>
</gene>
<dbReference type="EnsemblBacteria" id="ABF90605">
    <property type="protein sequence ID" value="ABF90605"/>
    <property type="gene ID" value="MXAN_1725"/>
</dbReference>
<dbReference type="EMBL" id="CP000113">
    <property type="protein sequence ID" value="ABF90605.1"/>
    <property type="molecule type" value="Genomic_DNA"/>
</dbReference>
<dbReference type="AlphaFoldDB" id="Q1DBJ7"/>
<dbReference type="Proteomes" id="UP000002402">
    <property type="component" value="Chromosome"/>
</dbReference>